<accession>A0A3M7SQK5</accession>
<comment type="similarity">
    <text evidence="3">Belongs to the PIGG/PIGN/PIGO family. PIGO subfamily.</text>
</comment>
<feature type="transmembrane region" description="Helical" evidence="11">
    <location>
        <begin position="691"/>
        <end position="712"/>
    </location>
</feature>
<dbReference type="Pfam" id="PF01663">
    <property type="entry name" value="Phosphodiest"/>
    <property type="match status" value="1"/>
</dbReference>
<organism evidence="12 13">
    <name type="scientific">Brachionus plicatilis</name>
    <name type="common">Marine rotifer</name>
    <name type="synonym">Brachionus muelleri</name>
    <dbReference type="NCBI Taxonomy" id="10195"/>
    <lineage>
        <taxon>Eukaryota</taxon>
        <taxon>Metazoa</taxon>
        <taxon>Spiralia</taxon>
        <taxon>Gnathifera</taxon>
        <taxon>Rotifera</taxon>
        <taxon>Eurotatoria</taxon>
        <taxon>Monogononta</taxon>
        <taxon>Pseudotrocha</taxon>
        <taxon>Ploima</taxon>
        <taxon>Brachionidae</taxon>
        <taxon>Brachionus</taxon>
    </lineage>
</organism>
<feature type="transmembrane region" description="Helical" evidence="11">
    <location>
        <begin position="724"/>
        <end position="744"/>
    </location>
</feature>
<evidence type="ECO:0000256" key="4">
    <source>
        <dbReference type="ARBA" id="ARBA00022502"/>
    </source>
</evidence>
<evidence type="ECO:0000256" key="2">
    <source>
        <dbReference type="ARBA" id="ARBA00004687"/>
    </source>
</evidence>
<evidence type="ECO:0000256" key="5">
    <source>
        <dbReference type="ARBA" id="ARBA00022679"/>
    </source>
</evidence>
<evidence type="ECO:0000313" key="13">
    <source>
        <dbReference type="Proteomes" id="UP000276133"/>
    </source>
</evidence>
<feature type="transmembrane region" description="Helical" evidence="11">
    <location>
        <begin position="523"/>
        <end position="542"/>
    </location>
</feature>
<dbReference type="PANTHER" id="PTHR23071">
    <property type="entry name" value="PHOSPHATIDYLINOSITOL GLYCAN"/>
    <property type="match status" value="1"/>
</dbReference>
<dbReference type="STRING" id="10195.A0A3M7SQK5"/>
<feature type="transmembrane region" description="Helical" evidence="11">
    <location>
        <begin position="611"/>
        <end position="644"/>
    </location>
</feature>
<gene>
    <name evidence="12" type="ORF">BpHYR1_021411</name>
</gene>
<evidence type="ECO:0000256" key="9">
    <source>
        <dbReference type="ARBA" id="ARBA00023136"/>
    </source>
</evidence>
<feature type="transmembrane region" description="Helical" evidence="11">
    <location>
        <begin position="401"/>
        <end position="419"/>
    </location>
</feature>
<reference evidence="12 13" key="1">
    <citation type="journal article" date="2018" name="Sci. Rep.">
        <title>Genomic signatures of local adaptation to the degree of environmental predictability in rotifers.</title>
        <authorList>
            <person name="Franch-Gras L."/>
            <person name="Hahn C."/>
            <person name="Garcia-Roger E.M."/>
            <person name="Carmona M.J."/>
            <person name="Serra M."/>
            <person name="Gomez A."/>
        </authorList>
    </citation>
    <scope>NUCLEOTIDE SEQUENCE [LARGE SCALE GENOMIC DNA]</scope>
    <source>
        <strain evidence="12">HYR1</strain>
    </source>
</reference>
<dbReference type="UniPathway" id="UPA00196"/>
<dbReference type="Proteomes" id="UP000276133">
    <property type="component" value="Unassembled WGS sequence"/>
</dbReference>
<dbReference type="OrthoDB" id="272139at2759"/>
<dbReference type="InterPro" id="IPR039524">
    <property type="entry name" value="PIGO/GPI13"/>
</dbReference>
<dbReference type="PANTHER" id="PTHR23071:SF1">
    <property type="entry name" value="GPI ETHANOLAMINE PHOSPHATE TRANSFERASE 3"/>
    <property type="match status" value="1"/>
</dbReference>
<keyword evidence="13" id="KW-1185">Reference proteome</keyword>
<comment type="pathway">
    <text evidence="2">Glycolipid biosynthesis; glycosylphosphatidylinositol-anchor biosynthesis.</text>
</comment>
<feature type="transmembrane region" description="Helical" evidence="11">
    <location>
        <begin position="426"/>
        <end position="449"/>
    </location>
</feature>
<feature type="transmembrane region" description="Helical" evidence="11">
    <location>
        <begin position="581"/>
        <end position="599"/>
    </location>
</feature>
<proteinExistence type="inferred from homology"/>
<keyword evidence="10" id="KW-0325">Glycoprotein</keyword>
<dbReference type="SUPFAM" id="SSF53649">
    <property type="entry name" value="Alkaline phosphatase-like"/>
    <property type="match status" value="1"/>
</dbReference>
<dbReference type="CDD" id="cd16023">
    <property type="entry name" value="GPI_EPT_3"/>
    <property type="match status" value="1"/>
</dbReference>
<dbReference type="InterPro" id="IPR017850">
    <property type="entry name" value="Alkaline_phosphatase_core_sf"/>
</dbReference>
<dbReference type="InterPro" id="IPR037675">
    <property type="entry name" value="PIG-O_N"/>
</dbReference>
<name>A0A3M7SQK5_BRAPC</name>
<keyword evidence="6 11" id="KW-0812">Transmembrane</keyword>
<feature type="transmembrane region" description="Helical" evidence="11">
    <location>
        <begin position="478"/>
        <end position="496"/>
    </location>
</feature>
<keyword evidence="5" id="KW-0808">Transferase</keyword>
<dbReference type="AlphaFoldDB" id="A0A3M7SQK5"/>
<dbReference type="Gene3D" id="3.40.720.10">
    <property type="entry name" value="Alkaline Phosphatase, subunit A"/>
    <property type="match status" value="1"/>
</dbReference>
<protein>
    <submittedName>
        <fullName evidence="12">Phosphatidylinositol class O</fullName>
    </submittedName>
</protein>
<evidence type="ECO:0000256" key="1">
    <source>
        <dbReference type="ARBA" id="ARBA00004477"/>
    </source>
</evidence>
<dbReference type="InterPro" id="IPR002591">
    <property type="entry name" value="Phosphodiest/P_Trfase"/>
</dbReference>
<dbReference type="GO" id="GO:0006506">
    <property type="term" value="P:GPI anchor biosynthetic process"/>
    <property type="evidence" value="ECO:0007669"/>
    <property type="project" value="UniProtKB-UniPathway"/>
</dbReference>
<comment type="subcellular location">
    <subcellularLocation>
        <location evidence="1">Endoplasmic reticulum membrane</location>
        <topology evidence="1">Multi-pass membrane protein</topology>
    </subcellularLocation>
</comment>
<sequence length="780" mass="89302">MRYVSVTILLVNIIASIYVFSNGFLIRRISLENSSTRSYPSLKKFNKSIILFIDALRFDFIFGNKNGLFGIQILEQLVQEGEARLLKFIADPPTTTMQRIKALMTGSLPTFVDAGSNFDSYLVQEDNIISQMHNHNLSVVILGDDTWLSLFSAEQIHEHHTYPSFNIKDLDTNDENVDREISKFFTLKPHWNLLIAHYLGIDHCGHSFGPNSPVLKRKLTDINNSIKKVIDLMDNETLLVIVGDHGMTETGDHGGDSQLELETALIFYSKKKNFIKKSGIEETRQINLTPTLALLLGIPIPFSNLGIVIDSMFDNRLDSVSANYDQMVKFIRTYESHERLIDDIDGLKSAGDSEELKSILVKIQDACRLKWSTFNLSFCLTGLVNLAFSILNLSLNKDKNINLKFVISFLCVYLALSLLNHNYQNVWIYTIENFILSLAFVIPFSNSYIIRENNSLRFLLTTVLFHKIYLCRKKKDSIFRPLACLILIRVCHVFYVCREELLDSCSQSIFAQQISKSSFSTRVYFVFFIFNFMFISGVFFVIKTKNSTLNLFLSASLLILGTYNFLQILSKDSTVIKYPQLLLARLSLLLFTAQKIFAYSSIKRISKTNRFFFINLSVVMFASLVLGESLLSVWLLALVLHLTANDDLVFLFLLEHYFFYATGHETTFTHIKWESAFHGFDGDNNNKLVRVVMALMIISNTFAAKIVTLLNIVKKGEKKMSGNLLQFFVINATKVFFSALSVFVLRRHLMVWKIFAPRFVFDGIGLFTSLFFSIYFFCLN</sequence>
<evidence type="ECO:0000256" key="8">
    <source>
        <dbReference type="ARBA" id="ARBA00022989"/>
    </source>
</evidence>
<keyword evidence="4" id="KW-0337">GPI-anchor biosynthesis</keyword>
<keyword evidence="8 11" id="KW-1133">Transmembrane helix</keyword>
<feature type="transmembrane region" description="Helical" evidence="11">
    <location>
        <begin position="759"/>
        <end position="779"/>
    </location>
</feature>
<comment type="caution">
    <text evidence="12">The sequence shown here is derived from an EMBL/GenBank/DDBJ whole genome shotgun (WGS) entry which is preliminary data.</text>
</comment>
<keyword evidence="7" id="KW-0256">Endoplasmic reticulum</keyword>
<dbReference type="GO" id="GO:0005789">
    <property type="term" value="C:endoplasmic reticulum membrane"/>
    <property type="evidence" value="ECO:0007669"/>
    <property type="project" value="UniProtKB-SubCell"/>
</dbReference>
<evidence type="ECO:0000313" key="12">
    <source>
        <dbReference type="EMBL" id="RNA38083.1"/>
    </source>
</evidence>
<evidence type="ECO:0000256" key="7">
    <source>
        <dbReference type="ARBA" id="ARBA00022824"/>
    </source>
</evidence>
<feature type="transmembrane region" description="Helical" evidence="11">
    <location>
        <begin position="6"/>
        <end position="26"/>
    </location>
</feature>
<feature type="transmembrane region" description="Helical" evidence="11">
    <location>
        <begin position="549"/>
        <end position="569"/>
    </location>
</feature>
<dbReference type="GO" id="GO:0051377">
    <property type="term" value="F:mannose-ethanolamine phosphotransferase activity"/>
    <property type="evidence" value="ECO:0007669"/>
    <property type="project" value="InterPro"/>
</dbReference>
<evidence type="ECO:0000256" key="11">
    <source>
        <dbReference type="SAM" id="Phobius"/>
    </source>
</evidence>
<keyword evidence="9 11" id="KW-0472">Membrane</keyword>
<evidence type="ECO:0000256" key="3">
    <source>
        <dbReference type="ARBA" id="ARBA00008695"/>
    </source>
</evidence>
<evidence type="ECO:0000256" key="10">
    <source>
        <dbReference type="ARBA" id="ARBA00023180"/>
    </source>
</evidence>
<feature type="transmembrane region" description="Helical" evidence="11">
    <location>
        <begin position="374"/>
        <end position="395"/>
    </location>
</feature>
<dbReference type="EMBL" id="REGN01000926">
    <property type="protein sequence ID" value="RNA38083.1"/>
    <property type="molecule type" value="Genomic_DNA"/>
</dbReference>
<evidence type="ECO:0000256" key="6">
    <source>
        <dbReference type="ARBA" id="ARBA00022692"/>
    </source>
</evidence>